<protein>
    <recommendedName>
        <fullName evidence="13">Acyl carrier protein</fullName>
    </recommendedName>
</protein>
<keyword evidence="8" id="KW-0934">Plastid</keyword>
<dbReference type="Gene3D" id="1.10.1200.10">
    <property type="entry name" value="ACP-like"/>
    <property type="match status" value="1"/>
</dbReference>
<reference evidence="15" key="1">
    <citation type="submission" date="2014-10" db="EMBL/GenBank/DDBJ databases">
        <title>Suaeda asparagoides genes responsive to salt stress.</title>
        <authorList>
            <person name="Chung E."/>
            <person name="Ayarpadikannan S."/>
            <person name="Lee J.-H."/>
        </authorList>
    </citation>
    <scope>NUCLEOTIDE SEQUENCE</scope>
</reference>
<keyword evidence="4 13" id="KW-0596">Phosphopantetheine</keyword>
<evidence type="ECO:0000256" key="8">
    <source>
        <dbReference type="ARBA" id="ARBA00022640"/>
    </source>
</evidence>
<dbReference type="Pfam" id="PF00550">
    <property type="entry name" value="PP-binding"/>
    <property type="match status" value="1"/>
</dbReference>
<dbReference type="AlphaFoldDB" id="A0A0C5AZ91"/>
<keyword evidence="10" id="KW-0809">Transit peptide</keyword>
<comment type="similarity">
    <text evidence="3">Belongs to the acyl carrier protein (ACP) family.</text>
</comment>
<dbReference type="SUPFAM" id="SSF47336">
    <property type="entry name" value="ACP-like"/>
    <property type="match status" value="1"/>
</dbReference>
<dbReference type="InterPro" id="IPR003231">
    <property type="entry name" value="ACP"/>
</dbReference>
<keyword evidence="11" id="KW-0443">Lipid metabolism</keyword>
<keyword evidence="9" id="KW-0276">Fatty acid metabolism</keyword>
<dbReference type="PROSITE" id="PS00012">
    <property type="entry name" value="PHOSPHOPANTETHEINE"/>
    <property type="match status" value="1"/>
</dbReference>
<dbReference type="HAMAP" id="MF_01217">
    <property type="entry name" value="Acyl_carrier"/>
    <property type="match status" value="1"/>
</dbReference>
<name>A0A0C5AZ91_9CARY</name>
<feature type="domain" description="Carrier" evidence="14">
    <location>
        <begin position="54"/>
        <end position="129"/>
    </location>
</feature>
<dbReference type="InterPro" id="IPR006162">
    <property type="entry name" value="Ppantetheine_attach_site"/>
</dbReference>
<evidence type="ECO:0000256" key="7">
    <source>
        <dbReference type="ARBA" id="ARBA00022553"/>
    </source>
</evidence>
<evidence type="ECO:0000256" key="12">
    <source>
        <dbReference type="ARBA" id="ARBA00023160"/>
    </source>
</evidence>
<keyword evidence="7" id="KW-0597">Phosphoprotein</keyword>
<evidence type="ECO:0000256" key="4">
    <source>
        <dbReference type="ARBA" id="ARBA00022450"/>
    </source>
</evidence>
<dbReference type="PROSITE" id="PS50075">
    <property type="entry name" value="CARRIER"/>
    <property type="match status" value="1"/>
</dbReference>
<comment type="subcellular location">
    <subcellularLocation>
        <location evidence="2">Plastid</location>
        <location evidence="2">Chloroplast</location>
    </subcellularLocation>
</comment>
<comment type="function">
    <text evidence="1 13">Carrier of the growing fatty acid chain in fatty acid biosynthesis.</text>
</comment>
<dbReference type="NCBIfam" id="TIGR00517">
    <property type="entry name" value="acyl_carrier"/>
    <property type="match status" value="1"/>
</dbReference>
<evidence type="ECO:0000256" key="11">
    <source>
        <dbReference type="ARBA" id="ARBA00023098"/>
    </source>
</evidence>
<accession>A0A0C5AZ91</accession>
<evidence type="ECO:0000256" key="10">
    <source>
        <dbReference type="ARBA" id="ARBA00022946"/>
    </source>
</evidence>
<proteinExistence type="evidence at transcript level"/>
<keyword evidence="12 13" id="KW-0275">Fatty acid biosynthesis</keyword>
<evidence type="ECO:0000256" key="1">
    <source>
        <dbReference type="ARBA" id="ARBA00003180"/>
    </source>
</evidence>
<dbReference type="InterPro" id="IPR044813">
    <property type="entry name" value="ACP_chloroplastic"/>
</dbReference>
<evidence type="ECO:0000256" key="5">
    <source>
        <dbReference type="ARBA" id="ARBA00022516"/>
    </source>
</evidence>
<evidence type="ECO:0000313" key="15">
    <source>
        <dbReference type="EMBL" id="AJK93575.1"/>
    </source>
</evidence>
<evidence type="ECO:0000256" key="6">
    <source>
        <dbReference type="ARBA" id="ARBA00022528"/>
    </source>
</evidence>
<organism evidence="15">
    <name type="scientific">Suaeda glauca</name>
    <dbReference type="NCBI Taxonomy" id="397272"/>
    <lineage>
        <taxon>Eukaryota</taxon>
        <taxon>Viridiplantae</taxon>
        <taxon>Streptophyta</taxon>
        <taxon>Embryophyta</taxon>
        <taxon>Tracheophyta</taxon>
        <taxon>Spermatophyta</taxon>
        <taxon>Magnoliopsida</taxon>
        <taxon>eudicotyledons</taxon>
        <taxon>Gunneridae</taxon>
        <taxon>Pentapetalae</taxon>
        <taxon>Caryophyllales</taxon>
        <taxon>Chenopodiaceae</taxon>
        <taxon>Suaedoideae</taxon>
        <taxon>Suaeda</taxon>
    </lineage>
</organism>
<sequence>MASVTGSTLSLKCTSQVRFQSSFTSKSYALKPSVSFGRTSPVMPRLRVSCAAAPETVEKVSTIVRKQLALAEETQVTGETKFAELGADSLDTVEIVMKLEEEFGVGVEEENAQTITTIQEAADLIETLQKK</sequence>
<keyword evidence="5 13" id="KW-0444">Lipid biosynthesis</keyword>
<evidence type="ECO:0000259" key="14">
    <source>
        <dbReference type="PROSITE" id="PS50075"/>
    </source>
</evidence>
<dbReference type="EMBL" id="KP006439">
    <property type="protein sequence ID" value="AJK93575.1"/>
    <property type="molecule type" value="mRNA"/>
</dbReference>
<dbReference type="GO" id="GO:0009507">
    <property type="term" value="C:chloroplast"/>
    <property type="evidence" value="ECO:0007669"/>
    <property type="project" value="UniProtKB-SubCell"/>
</dbReference>
<evidence type="ECO:0000256" key="9">
    <source>
        <dbReference type="ARBA" id="ARBA00022832"/>
    </source>
</evidence>
<dbReference type="InterPro" id="IPR036736">
    <property type="entry name" value="ACP-like_sf"/>
</dbReference>
<dbReference type="PANTHER" id="PTHR46153:SF20">
    <property type="entry name" value="ACYL CARRIER PROTEIN 2, CHLOROPLASTIC-RELATED"/>
    <property type="match status" value="1"/>
</dbReference>
<dbReference type="InterPro" id="IPR009081">
    <property type="entry name" value="PP-bd_ACP"/>
</dbReference>
<evidence type="ECO:0000256" key="3">
    <source>
        <dbReference type="ARBA" id="ARBA00010930"/>
    </source>
</evidence>
<evidence type="ECO:0000256" key="13">
    <source>
        <dbReference type="RuleBase" id="RU000722"/>
    </source>
</evidence>
<evidence type="ECO:0000256" key="2">
    <source>
        <dbReference type="ARBA" id="ARBA00004229"/>
    </source>
</evidence>
<dbReference type="GO" id="GO:0000036">
    <property type="term" value="F:acyl carrier activity"/>
    <property type="evidence" value="ECO:0007669"/>
    <property type="project" value="InterPro"/>
</dbReference>
<dbReference type="PANTHER" id="PTHR46153">
    <property type="entry name" value="ACYL CARRIER PROTEIN"/>
    <property type="match status" value="1"/>
</dbReference>
<keyword evidence="6" id="KW-0150">Chloroplast</keyword>
<dbReference type="NCBIfam" id="NF002148">
    <property type="entry name" value="PRK00982.1-2"/>
    <property type="match status" value="1"/>
</dbReference>